<dbReference type="Gene3D" id="1.10.220.160">
    <property type="match status" value="1"/>
</dbReference>
<feature type="domain" description="SET" evidence="7">
    <location>
        <begin position="272"/>
        <end position="524"/>
    </location>
</feature>
<comment type="catalytic activity">
    <reaction evidence="6">
        <text>L-lysyl-[histone] + S-adenosyl-L-methionine = N(6)-methyl-L-lysyl-[histone] + S-adenosyl-L-homocysteine + H(+)</text>
        <dbReference type="Rhea" id="RHEA:10024"/>
        <dbReference type="Rhea" id="RHEA-COMP:9845"/>
        <dbReference type="Rhea" id="RHEA-COMP:9846"/>
        <dbReference type="ChEBI" id="CHEBI:15378"/>
        <dbReference type="ChEBI" id="CHEBI:29969"/>
        <dbReference type="ChEBI" id="CHEBI:57856"/>
        <dbReference type="ChEBI" id="CHEBI:59789"/>
        <dbReference type="ChEBI" id="CHEBI:61929"/>
    </reaction>
    <physiologicalReaction direction="left-to-right" evidence="6">
        <dbReference type="Rhea" id="RHEA:10025"/>
    </physiologicalReaction>
</comment>
<proteinExistence type="predicted"/>
<dbReference type="PROSITE" id="PS50280">
    <property type="entry name" value="SET"/>
    <property type="match status" value="1"/>
</dbReference>
<evidence type="ECO:0000256" key="4">
    <source>
        <dbReference type="ARBA" id="ARBA00042380"/>
    </source>
</evidence>
<evidence type="ECO:0000313" key="8">
    <source>
        <dbReference type="EMBL" id="CAF9905274.1"/>
    </source>
</evidence>
<keyword evidence="1" id="KW-0489">Methyltransferase</keyword>
<dbReference type="GO" id="GO:0042799">
    <property type="term" value="F:histone H4K20 methyltransferase activity"/>
    <property type="evidence" value="ECO:0007669"/>
    <property type="project" value="TreeGrafter"/>
</dbReference>
<evidence type="ECO:0000256" key="3">
    <source>
        <dbReference type="ARBA" id="ARBA00022691"/>
    </source>
</evidence>
<evidence type="ECO:0000256" key="1">
    <source>
        <dbReference type="ARBA" id="ARBA00022603"/>
    </source>
</evidence>
<keyword evidence="9" id="KW-1185">Reference proteome</keyword>
<dbReference type="EMBL" id="CAJPDS010000003">
    <property type="protein sequence ID" value="CAF9905274.1"/>
    <property type="molecule type" value="Genomic_DNA"/>
</dbReference>
<dbReference type="OrthoDB" id="438641at2759"/>
<dbReference type="GO" id="GO:0045814">
    <property type="term" value="P:negative regulation of gene expression, epigenetic"/>
    <property type="evidence" value="ECO:0007669"/>
    <property type="project" value="TreeGrafter"/>
</dbReference>
<name>A0A8H3I9G9_9LECA</name>
<dbReference type="GO" id="GO:0032259">
    <property type="term" value="P:methylation"/>
    <property type="evidence" value="ECO:0007669"/>
    <property type="project" value="UniProtKB-KW"/>
</dbReference>
<evidence type="ECO:0000256" key="5">
    <source>
        <dbReference type="ARBA" id="ARBA00044528"/>
    </source>
</evidence>
<organism evidence="8 9">
    <name type="scientific">Heterodermia speciosa</name>
    <dbReference type="NCBI Taxonomy" id="116794"/>
    <lineage>
        <taxon>Eukaryota</taxon>
        <taxon>Fungi</taxon>
        <taxon>Dikarya</taxon>
        <taxon>Ascomycota</taxon>
        <taxon>Pezizomycotina</taxon>
        <taxon>Lecanoromycetes</taxon>
        <taxon>OSLEUM clade</taxon>
        <taxon>Lecanoromycetidae</taxon>
        <taxon>Caliciales</taxon>
        <taxon>Physciaceae</taxon>
        <taxon>Heterodermia</taxon>
    </lineage>
</organism>
<dbReference type="InterPro" id="IPR046341">
    <property type="entry name" value="SET_dom_sf"/>
</dbReference>
<dbReference type="Pfam" id="PF00856">
    <property type="entry name" value="SET"/>
    <property type="match status" value="1"/>
</dbReference>
<evidence type="ECO:0000256" key="2">
    <source>
        <dbReference type="ARBA" id="ARBA00022679"/>
    </source>
</evidence>
<dbReference type="SUPFAM" id="SSF82199">
    <property type="entry name" value="SET domain"/>
    <property type="match status" value="1"/>
</dbReference>
<sequence length="586" mass="65389">MKLKADNHDLDKLDKIIADESTHQAHLVSLIKHPSLLKQTWEPTKVMDEGKIPESLLPLELLKKCLISDHRNVRLSPYHPRAWLGRAGTFLCLGFGDLAVADAYRALTLVEIFLRFSEQTERDRNADLKNPIASKVFSAVITRVQMKNDDLPIHLNEVIPKIKSFAHDAFVIMATGLLRVRAFYDGLKVLKEAQKRFPTSRIIMTTLATIVTRLQHLREECIGRLKSAEHVQREVTRGRVRKIAYPWIVPEEYTRSNNAIKRVKASFRSASANAEIDYAPQDDDSINAYGVFACEDIFKGTRLLSDRSVFSATNVYNGKFCAACCGPINNGAITIDCCDTIFCCLGCHKDAMNNYHRILCGKDFTWMEDPSKKATGEYSHALVPSLMLKILATAVQQNTKPLRVTCVNTLDAGLGKNAVSSFTFYENVVAPTKILQSLGVDIFTDVRFDTWVLQMLFLRLENNKQGSQTGKQTWCGLNPLFTMFNHDCDPAATWYSSNETGGGTLEVSAVRDIKKGDQIFVSYVDISLSEETRRNAVQLYLGKICGCARCLREREDAAAGRKVAAEDIAAVANSIMTGLTLNDSDG</sequence>
<dbReference type="AlphaFoldDB" id="A0A8H3I9G9"/>
<evidence type="ECO:0000259" key="7">
    <source>
        <dbReference type="PROSITE" id="PS50280"/>
    </source>
</evidence>
<dbReference type="InterPro" id="IPR001214">
    <property type="entry name" value="SET_dom"/>
</dbReference>
<keyword evidence="3" id="KW-0949">S-adenosyl-L-methionine</keyword>
<protein>
    <recommendedName>
        <fullName evidence="5">Histone-lysine N-methyltransferase SET5</fullName>
    </recommendedName>
    <alternativeName>
        <fullName evidence="4">SET domain-containing protein 5</fullName>
    </alternativeName>
</protein>
<dbReference type="PANTHER" id="PTHR46402">
    <property type="entry name" value="SET AND MYND DOMAIN-CONTAINING PROTEIN 5"/>
    <property type="match status" value="1"/>
</dbReference>
<dbReference type="Gene3D" id="6.10.140.2220">
    <property type="match status" value="1"/>
</dbReference>
<gene>
    <name evidence="8" type="ORF">HETSPECPRED_004935</name>
</gene>
<dbReference type="Gene3D" id="2.170.270.10">
    <property type="entry name" value="SET domain"/>
    <property type="match status" value="1"/>
</dbReference>
<dbReference type="CDD" id="cd20071">
    <property type="entry name" value="SET_SMYD"/>
    <property type="match status" value="1"/>
</dbReference>
<dbReference type="PANTHER" id="PTHR46402:SF2">
    <property type="entry name" value="HISTONE-LYSINE N-TRIMETHYLTRANSFERASE SMYD5"/>
    <property type="match status" value="1"/>
</dbReference>
<reference evidence="8" key="1">
    <citation type="submission" date="2021-03" db="EMBL/GenBank/DDBJ databases">
        <authorList>
            <person name="Tagirdzhanova G."/>
        </authorList>
    </citation>
    <scope>NUCLEOTIDE SEQUENCE</scope>
</reference>
<evidence type="ECO:0000256" key="6">
    <source>
        <dbReference type="ARBA" id="ARBA00048619"/>
    </source>
</evidence>
<evidence type="ECO:0000313" key="9">
    <source>
        <dbReference type="Proteomes" id="UP000664521"/>
    </source>
</evidence>
<dbReference type="Proteomes" id="UP000664521">
    <property type="component" value="Unassembled WGS sequence"/>
</dbReference>
<comment type="caution">
    <text evidence="8">The sequence shown here is derived from an EMBL/GenBank/DDBJ whole genome shotgun (WGS) entry which is preliminary data.</text>
</comment>
<keyword evidence="2" id="KW-0808">Transferase</keyword>
<accession>A0A8H3I9G9</accession>